<dbReference type="InterPro" id="IPR002018">
    <property type="entry name" value="CarbesteraseB"/>
</dbReference>
<keyword evidence="6" id="KW-1185">Reference proteome</keyword>
<dbReference type="AlphaFoldDB" id="A0A9P9AHA1"/>
<name>A0A9P9AHA1_9PEZI</name>
<protein>
    <recommendedName>
        <fullName evidence="3">Carboxylic ester hydrolase</fullName>
        <ecNumber evidence="3">3.1.1.-</ecNumber>
    </recommendedName>
</protein>
<feature type="domain" description="Carboxylesterase type B" evidence="4">
    <location>
        <begin position="15"/>
        <end position="494"/>
    </location>
</feature>
<dbReference type="Pfam" id="PF00135">
    <property type="entry name" value="COesterase"/>
    <property type="match status" value="1"/>
</dbReference>
<accession>A0A9P9AHA1</accession>
<evidence type="ECO:0000259" key="4">
    <source>
        <dbReference type="Pfam" id="PF00135"/>
    </source>
</evidence>
<gene>
    <name evidence="5" type="ORF">F5X68DRAFT_227256</name>
</gene>
<proteinExistence type="inferred from homology"/>
<dbReference type="OrthoDB" id="3200163at2759"/>
<evidence type="ECO:0000313" key="5">
    <source>
        <dbReference type="EMBL" id="KAH6695268.1"/>
    </source>
</evidence>
<evidence type="ECO:0000313" key="6">
    <source>
        <dbReference type="Proteomes" id="UP000770015"/>
    </source>
</evidence>
<dbReference type="Gene3D" id="3.40.50.1820">
    <property type="entry name" value="alpha/beta hydrolase"/>
    <property type="match status" value="1"/>
</dbReference>
<evidence type="ECO:0000256" key="3">
    <source>
        <dbReference type="RuleBase" id="RU361235"/>
    </source>
</evidence>
<dbReference type="EMBL" id="JAGSXJ010000002">
    <property type="protein sequence ID" value="KAH6695268.1"/>
    <property type="molecule type" value="Genomic_DNA"/>
</dbReference>
<keyword evidence="2 3" id="KW-0378">Hydrolase</keyword>
<reference evidence="5" key="1">
    <citation type="journal article" date="2021" name="Nat. Commun.">
        <title>Genetic determinants of endophytism in the Arabidopsis root mycobiome.</title>
        <authorList>
            <person name="Mesny F."/>
            <person name="Miyauchi S."/>
            <person name="Thiergart T."/>
            <person name="Pickel B."/>
            <person name="Atanasova L."/>
            <person name="Karlsson M."/>
            <person name="Huettel B."/>
            <person name="Barry K.W."/>
            <person name="Haridas S."/>
            <person name="Chen C."/>
            <person name="Bauer D."/>
            <person name="Andreopoulos W."/>
            <person name="Pangilinan J."/>
            <person name="LaButti K."/>
            <person name="Riley R."/>
            <person name="Lipzen A."/>
            <person name="Clum A."/>
            <person name="Drula E."/>
            <person name="Henrissat B."/>
            <person name="Kohler A."/>
            <person name="Grigoriev I.V."/>
            <person name="Martin F.M."/>
            <person name="Hacquard S."/>
        </authorList>
    </citation>
    <scope>NUCLEOTIDE SEQUENCE</scope>
    <source>
        <strain evidence="5">MPI-SDFR-AT-0117</strain>
    </source>
</reference>
<organism evidence="5 6">
    <name type="scientific">Plectosphaerella plurivora</name>
    <dbReference type="NCBI Taxonomy" id="936078"/>
    <lineage>
        <taxon>Eukaryota</taxon>
        <taxon>Fungi</taxon>
        <taxon>Dikarya</taxon>
        <taxon>Ascomycota</taxon>
        <taxon>Pezizomycotina</taxon>
        <taxon>Sordariomycetes</taxon>
        <taxon>Hypocreomycetidae</taxon>
        <taxon>Glomerellales</taxon>
        <taxon>Plectosphaerellaceae</taxon>
        <taxon>Plectosphaerella</taxon>
    </lineage>
</organism>
<dbReference type="InterPro" id="IPR019826">
    <property type="entry name" value="Carboxylesterase_B_AS"/>
</dbReference>
<dbReference type="PANTHER" id="PTHR43142">
    <property type="entry name" value="CARBOXYLIC ESTER HYDROLASE"/>
    <property type="match status" value="1"/>
</dbReference>
<dbReference type="Proteomes" id="UP000770015">
    <property type="component" value="Unassembled WGS sequence"/>
</dbReference>
<evidence type="ECO:0000256" key="1">
    <source>
        <dbReference type="ARBA" id="ARBA00005964"/>
    </source>
</evidence>
<comment type="similarity">
    <text evidence="1 3">Belongs to the type-B carboxylesterase/lipase family.</text>
</comment>
<dbReference type="EC" id="3.1.1.-" evidence="3"/>
<dbReference type="PANTHER" id="PTHR43142:SF5">
    <property type="entry name" value="CARBOXYLIC ESTER HYDROLASE"/>
    <property type="match status" value="1"/>
</dbReference>
<evidence type="ECO:0000256" key="2">
    <source>
        <dbReference type="ARBA" id="ARBA00022801"/>
    </source>
</evidence>
<dbReference type="PROSITE" id="PS00122">
    <property type="entry name" value="CARBOXYLESTERASE_B_1"/>
    <property type="match status" value="1"/>
</dbReference>
<dbReference type="SUPFAM" id="SSF53474">
    <property type="entry name" value="alpha/beta-Hydrolases"/>
    <property type="match status" value="1"/>
</dbReference>
<comment type="caution">
    <text evidence="5">The sequence shown here is derived from an EMBL/GenBank/DDBJ whole genome shotgun (WGS) entry which is preliminary data.</text>
</comment>
<dbReference type="InterPro" id="IPR029058">
    <property type="entry name" value="AB_hydrolase_fold"/>
</dbReference>
<dbReference type="GO" id="GO:0016787">
    <property type="term" value="F:hydrolase activity"/>
    <property type="evidence" value="ECO:0007669"/>
    <property type="project" value="UniProtKB-KW"/>
</dbReference>
<sequence length="570" mass="63529">MNGYHPFEIEHPLLGRLAGTRRNDQVIQFRSIPFGFIPRRFRQAVLVEQLSPKERICTEYSYACPQEEQSMDAFGGPLPDEKARQYDELSCLNLTVTAPASLLSPACTRKVPVLVYVHGGGFTVGAHFGGPHDMTRMVTMSCEESNPVVIVSIQCVPFVDSAATISDVISYRLHYLGFLACQDLLDEAIRNNELPCNFALHDQRLAFRWIHRYIAGFGGDTSRITVFGESAGSASLCLHMSSDVPLFNRAILQSGTASAISPEKLNRKEEEYHKLLTHLGISFSDPDRLEKLRNVPAMKLVEAAKSITQGAFSPLAHTSFFPVTPDYLNQAEIIASCPWVDGVITGDAVYEGYLFAWSLKTVRPVDFCEHVAATISSSRASRVLGLYEISADMDPNLFWTKLCLFTGDVMFSLPCHKLSKALAQSNKNAYRCTLSLRNPFPGSFFSGVLGHHFIELLYVFMTLMERYPQQVQREISVGFAKRWIDFTSGKAPWPSYSWADQSIAVADSREGWVVRTRKEDSERSAVDEGGQRRYEKWEALDEVFCELGDGAPAAVAALSFPVLVTLAKIK</sequence>